<proteinExistence type="predicted"/>
<keyword evidence="1" id="KW-0732">Signal</keyword>
<evidence type="ECO:0000256" key="1">
    <source>
        <dbReference type="SAM" id="SignalP"/>
    </source>
</evidence>
<dbReference type="Gene3D" id="2.160.20.10">
    <property type="entry name" value="Single-stranded right-handed beta-helix, Pectin lyase-like"/>
    <property type="match status" value="1"/>
</dbReference>
<dbReference type="InterPro" id="IPR012334">
    <property type="entry name" value="Pectin_lyas_fold"/>
</dbReference>
<organism evidence="2 3">
    <name type="scientific">Basidiobolus ranarum</name>
    <dbReference type="NCBI Taxonomy" id="34480"/>
    <lineage>
        <taxon>Eukaryota</taxon>
        <taxon>Fungi</taxon>
        <taxon>Fungi incertae sedis</taxon>
        <taxon>Zoopagomycota</taxon>
        <taxon>Entomophthoromycotina</taxon>
        <taxon>Basidiobolomycetes</taxon>
        <taxon>Basidiobolales</taxon>
        <taxon>Basidiobolaceae</taxon>
        <taxon>Basidiobolus</taxon>
    </lineage>
</organism>
<keyword evidence="3" id="KW-1185">Reference proteome</keyword>
<dbReference type="SUPFAM" id="SSF51126">
    <property type="entry name" value="Pectin lyase-like"/>
    <property type="match status" value="1"/>
</dbReference>
<feature type="signal peptide" evidence="1">
    <location>
        <begin position="1"/>
        <end position="18"/>
    </location>
</feature>
<accession>A0ABR2X1L1</accession>
<sequence>MFYHILLFLLMFNRMGRGIYGSPSGSGSIFSVYNDLETDKLVYRGDAEGNKIPDFSHAGYKGGGVPFPSVPVVKVLYPHPNAVDDTQRIQAAINAVGSLPLGNDGIRGAVLLKAGIYRVSETLVLNKDGVVLRGEGCGENPAHQLFSGNLTRDSAKTTTIIATGTKLRPLIRIAGPHLPPYRNLSNSGKVYLITDPPIPIGATEFQVEWSASYKHMEVGQTIVIHRPSPSNWIHDIGMDRMPTRGDGKRVRQWQSGRFDFVFEKRIVDIDRTTKKITIDTPLLMSLDARYGGAEFVRINEPKRIREIGIENLQFISEFVRGQEDSDEKHATDAVIIEGGVENIWVSDIVSKHFVHGCVNIRPSARYVTVQDSADLDPVSMITGARRYSFQVDGQSSLFLRVFSRKSRHAFSTGSRVQGPNVFSYAVGVDQYADIGPHNHFGIGTLYDNVKTDGRISVENRGSAGSGQGWAGVTQVLWNCEANQLILTRPAISANNWAIGCIGRKMTSKNAGVDAVWESFGHKVHEIPSLYFKQLINRKGLKAAYALQPKIYTFP</sequence>
<evidence type="ECO:0008006" key="4">
    <source>
        <dbReference type="Google" id="ProtNLM"/>
    </source>
</evidence>
<evidence type="ECO:0000313" key="2">
    <source>
        <dbReference type="EMBL" id="KAK9767668.1"/>
    </source>
</evidence>
<dbReference type="InterPro" id="IPR011050">
    <property type="entry name" value="Pectin_lyase_fold/virulence"/>
</dbReference>
<protein>
    <recommendedName>
        <fullName evidence="4">Pectate lyase superfamily protein domain-containing protein</fullName>
    </recommendedName>
</protein>
<comment type="caution">
    <text evidence="2">The sequence shown here is derived from an EMBL/GenBank/DDBJ whole genome shotgun (WGS) entry which is preliminary data.</text>
</comment>
<feature type="chain" id="PRO_5045639202" description="Pectate lyase superfamily protein domain-containing protein" evidence="1">
    <location>
        <begin position="19"/>
        <end position="554"/>
    </location>
</feature>
<reference evidence="2 3" key="1">
    <citation type="submission" date="2023-04" db="EMBL/GenBank/DDBJ databases">
        <title>Genome of Basidiobolus ranarum AG-B5.</title>
        <authorList>
            <person name="Stajich J.E."/>
            <person name="Carter-House D."/>
            <person name="Gryganskyi A."/>
        </authorList>
    </citation>
    <scope>NUCLEOTIDE SEQUENCE [LARGE SCALE GENOMIC DNA]</scope>
    <source>
        <strain evidence="2 3">AG-B5</strain>
    </source>
</reference>
<name>A0ABR2X1L1_9FUNG</name>
<dbReference type="Proteomes" id="UP001479436">
    <property type="component" value="Unassembled WGS sequence"/>
</dbReference>
<dbReference type="EMBL" id="JASJQH010000062">
    <property type="protein sequence ID" value="KAK9767668.1"/>
    <property type="molecule type" value="Genomic_DNA"/>
</dbReference>
<evidence type="ECO:0000313" key="3">
    <source>
        <dbReference type="Proteomes" id="UP001479436"/>
    </source>
</evidence>
<gene>
    <name evidence="2" type="ORF">K7432_002352</name>
</gene>